<dbReference type="InterPro" id="IPR048279">
    <property type="entry name" value="MdtK-like"/>
</dbReference>
<evidence type="ECO:0000256" key="7">
    <source>
        <dbReference type="ARBA" id="ARBA00022989"/>
    </source>
</evidence>
<sequence>MTYFMEHNKINQGGNPLGYKPIGHLLMQFAFPAIVAMLVNSIYNIVDQIFIGQGIGYLGNAATTISFPIVTIILAVSTLLGAGGSAYAAIKLGEKKEDEAERTLGTVTILTLAASVVVVVAGFVFLDPMLRLFGATDNTMVYAREYTSIMLIGTPFNMLGVVLSNMARTDGSPSIAMYAMLAGAFLNTILDPIYIFIFHWGVTGAAIATITSQIISAVVLIYYFVKKGKSMRYRKSILRVDPEICRLALPLGISSGITQIASTILQVVMNNSLVYYGNQTAVGGDVALSAMGIVNKIGMILVSICLGIGIGSQPIFGFNKGANQPKRVRKTFVVAAVSATSVAVIGWLVCQLFPGAILSLFGTEDPQFNLFAERCLRIYMLGIFAAGFQVVSTSYFQSTGQPLKASILSMLRQLLLLIPLILILPLHFGLSGILYAGPTADIISAIVVSQFIIHELRKLNKACKA</sequence>
<comment type="similarity">
    <text evidence="2">Belongs to the multi antimicrobial extrusion (MATE) (TC 2.A.66.1) family. MepA subfamily.</text>
</comment>
<feature type="transmembrane region" description="Helical" evidence="10">
    <location>
        <begin position="102"/>
        <end position="126"/>
    </location>
</feature>
<keyword evidence="6 10" id="KW-0812">Transmembrane</keyword>
<feature type="transmembrane region" description="Helical" evidence="10">
    <location>
        <begin position="246"/>
        <end position="268"/>
    </location>
</feature>
<feature type="transmembrane region" description="Helical" evidence="10">
    <location>
        <begin position="25"/>
        <end position="45"/>
    </location>
</feature>
<name>A0A2S6HQJ3_9FIRM</name>
<feature type="transmembrane region" description="Helical" evidence="10">
    <location>
        <begin position="146"/>
        <end position="163"/>
    </location>
</feature>
<evidence type="ECO:0000256" key="4">
    <source>
        <dbReference type="ARBA" id="ARBA00022448"/>
    </source>
</evidence>
<organism evidence="11 12">
    <name type="scientific">Lacrimispora xylanisolvens</name>
    <dbReference type="NCBI Taxonomy" id="384636"/>
    <lineage>
        <taxon>Bacteria</taxon>
        <taxon>Bacillati</taxon>
        <taxon>Bacillota</taxon>
        <taxon>Clostridia</taxon>
        <taxon>Lachnospirales</taxon>
        <taxon>Lachnospiraceae</taxon>
        <taxon>Lacrimispora</taxon>
    </lineage>
</organism>
<dbReference type="AlphaFoldDB" id="A0A2S6HQJ3"/>
<keyword evidence="4" id="KW-0813">Transport</keyword>
<gene>
    <name evidence="11" type="ORF">BXY41_108114</name>
</gene>
<evidence type="ECO:0000256" key="1">
    <source>
        <dbReference type="ARBA" id="ARBA00004651"/>
    </source>
</evidence>
<keyword evidence="7 10" id="KW-1133">Transmembrane helix</keyword>
<dbReference type="NCBIfam" id="TIGR00797">
    <property type="entry name" value="matE"/>
    <property type="match status" value="1"/>
</dbReference>
<reference evidence="11 12" key="1">
    <citation type="submission" date="2018-02" db="EMBL/GenBank/DDBJ databases">
        <title>Genomic Encyclopedia of Archaeal and Bacterial Type Strains, Phase II (KMG-II): from individual species to whole genera.</title>
        <authorList>
            <person name="Goeker M."/>
        </authorList>
    </citation>
    <scope>NUCLEOTIDE SEQUENCE [LARGE SCALE GENOMIC DNA]</scope>
    <source>
        <strain evidence="11 12">DSM 3808</strain>
    </source>
</reference>
<evidence type="ECO:0000256" key="5">
    <source>
        <dbReference type="ARBA" id="ARBA00022475"/>
    </source>
</evidence>
<dbReference type="GO" id="GO:0042910">
    <property type="term" value="F:xenobiotic transmembrane transporter activity"/>
    <property type="evidence" value="ECO:0007669"/>
    <property type="project" value="InterPro"/>
</dbReference>
<dbReference type="Proteomes" id="UP000237749">
    <property type="component" value="Unassembled WGS sequence"/>
</dbReference>
<feature type="transmembrane region" description="Helical" evidence="10">
    <location>
        <begin position="378"/>
        <end position="396"/>
    </location>
</feature>
<feature type="transmembrane region" description="Helical" evidence="10">
    <location>
        <begin position="175"/>
        <end position="197"/>
    </location>
</feature>
<dbReference type="InterPro" id="IPR051327">
    <property type="entry name" value="MATE_MepA_subfamily"/>
</dbReference>
<evidence type="ECO:0000256" key="3">
    <source>
        <dbReference type="ARBA" id="ARBA00022106"/>
    </source>
</evidence>
<feature type="transmembrane region" description="Helical" evidence="10">
    <location>
        <begin position="408"/>
        <end position="427"/>
    </location>
</feature>
<dbReference type="GO" id="GO:0015297">
    <property type="term" value="F:antiporter activity"/>
    <property type="evidence" value="ECO:0007669"/>
    <property type="project" value="InterPro"/>
</dbReference>
<dbReference type="PRINTS" id="PR00173">
    <property type="entry name" value="EDTRNSPORT"/>
</dbReference>
<dbReference type="GO" id="GO:0005886">
    <property type="term" value="C:plasma membrane"/>
    <property type="evidence" value="ECO:0007669"/>
    <property type="project" value="UniProtKB-SubCell"/>
</dbReference>
<keyword evidence="9" id="KW-0046">Antibiotic resistance</keyword>
<dbReference type="PIRSF" id="PIRSF006603">
    <property type="entry name" value="DinF"/>
    <property type="match status" value="1"/>
</dbReference>
<feature type="transmembrane region" description="Helical" evidence="10">
    <location>
        <begin position="332"/>
        <end position="358"/>
    </location>
</feature>
<dbReference type="CDD" id="cd13143">
    <property type="entry name" value="MATE_MepA_like"/>
    <property type="match status" value="1"/>
</dbReference>
<evidence type="ECO:0000256" key="9">
    <source>
        <dbReference type="ARBA" id="ARBA00023251"/>
    </source>
</evidence>
<comment type="caution">
    <text evidence="11">The sequence shown here is derived from an EMBL/GenBank/DDBJ whole genome shotgun (WGS) entry which is preliminary data.</text>
</comment>
<proteinExistence type="inferred from homology"/>
<evidence type="ECO:0000313" key="12">
    <source>
        <dbReference type="Proteomes" id="UP000237749"/>
    </source>
</evidence>
<keyword evidence="8 10" id="KW-0472">Membrane</keyword>
<feature type="transmembrane region" description="Helical" evidence="10">
    <location>
        <begin position="65"/>
        <end position="90"/>
    </location>
</feature>
<dbReference type="Pfam" id="PF01554">
    <property type="entry name" value="MatE"/>
    <property type="match status" value="2"/>
</dbReference>
<evidence type="ECO:0000256" key="2">
    <source>
        <dbReference type="ARBA" id="ARBA00008417"/>
    </source>
</evidence>
<feature type="transmembrane region" description="Helical" evidence="10">
    <location>
        <begin position="203"/>
        <end position="225"/>
    </location>
</feature>
<keyword evidence="12" id="KW-1185">Reference proteome</keyword>
<dbReference type="EMBL" id="PTJA01000008">
    <property type="protein sequence ID" value="PPK79889.1"/>
    <property type="molecule type" value="Genomic_DNA"/>
</dbReference>
<evidence type="ECO:0000256" key="6">
    <source>
        <dbReference type="ARBA" id="ARBA00022692"/>
    </source>
</evidence>
<feature type="transmembrane region" description="Helical" evidence="10">
    <location>
        <begin position="288"/>
        <end position="311"/>
    </location>
</feature>
<evidence type="ECO:0000256" key="8">
    <source>
        <dbReference type="ARBA" id="ARBA00023136"/>
    </source>
</evidence>
<dbReference type="InterPro" id="IPR045070">
    <property type="entry name" value="MATE_MepA-like"/>
</dbReference>
<protein>
    <recommendedName>
        <fullName evidence="3">Multidrug export protein MepA</fullName>
    </recommendedName>
</protein>
<dbReference type="GO" id="GO:0046677">
    <property type="term" value="P:response to antibiotic"/>
    <property type="evidence" value="ECO:0007669"/>
    <property type="project" value="UniProtKB-KW"/>
</dbReference>
<dbReference type="InterPro" id="IPR002528">
    <property type="entry name" value="MATE_fam"/>
</dbReference>
<comment type="subcellular location">
    <subcellularLocation>
        <location evidence="1">Cell membrane</location>
        <topology evidence="1">Multi-pass membrane protein</topology>
    </subcellularLocation>
</comment>
<keyword evidence="5" id="KW-1003">Cell membrane</keyword>
<evidence type="ECO:0000313" key="11">
    <source>
        <dbReference type="EMBL" id="PPK79889.1"/>
    </source>
</evidence>
<dbReference type="PANTHER" id="PTHR43823">
    <property type="entry name" value="SPORULATION PROTEIN YKVU"/>
    <property type="match status" value="1"/>
</dbReference>
<accession>A0A2S6HQJ3</accession>
<dbReference type="PANTHER" id="PTHR43823:SF3">
    <property type="entry name" value="MULTIDRUG EXPORT PROTEIN MEPA"/>
    <property type="match status" value="1"/>
</dbReference>
<evidence type="ECO:0000256" key="10">
    <source>
        <dbReference type="SAM" id="Phobius"/>
    </source>
</evidence>